<evidence type="ECO:0000256" key="8">
    <source>
        <dbReference type="RuleBase" id="RU364068"/>
    </source>
</evidence>
<dbReference type="InterPro" id="IPR020583">
    <property type="entry name" value="Inositol_monoP_metal-BS"/>
</dbReference>
<reference evidence="9 10" key="1">
    <citation type="submission" date="2017-01" db="EMBL/GenBank/DDBJ databases">
        <title>Genome sequencing of Rhodoferax fermentans JCM 7819.</title>
        <authorList>
            <person name="Kim Y.J."/>
            <person name="Farh M.E.-A."/>
            <person name="Yang D.-C."/>
        </authorList>
    </citation>
    <scope>NUCLEOTIDE SEQUENCE [LARGE SCALE GENOMIC DNA]</scope>
    <source>
        <strain evidence="9 10">JCM 7819</strain>
    </source>
</reference>
<evidence type="ECO:0000256" key="5">
    <source>
        <dbReference type="ARBA" id="ARBA00022801"/>
    </source>
</evidence>
<dbReference type="Proteomes" id="UP000190750">
    <property type="component" value="Unassembled WGS sequence"/>
</dbReference>
<feature type="binding site" evidence="7">
    <location>
        <position position="85"/>
    </location>
    <ligand>
        <name>Mg(2+)</name>
        <dbReference type="ChEBI" id="CHEBI:18420"/>
        <label>1</label>
        <note>catalytic</note>
    </ligand>
</feature>
<keyword evidence="5 8" id="KW-0378">Hydrolase</keyword>
<dbReference type="STRING" id="28066.RF819_05285"/>
<feature type="binding site" evidence="7">
    <location>
        <position position="86"/>
    </location>
    <ligand>
        <name>Mg(2+)</name>
        <dbReference type="ChEBI" id="CHEBI:18420"/>
        <label>1</label>
        <note>catalytic</note>
    </ligand>
</feature>
<dbReference type="SUPFAM" id="SSF56655">
    <property type="entry name" value="Carbohydrate phosphatase"/>
    <property type="match status" value="1"/>
</dbReference>
<evidence type="ECO:0000313" key="9">
    <source>
        <dbReference type="EMBL" id="OOV06216.1"/>
    </source>
</evidence>
<feature type="binding site" evidence="7">
    <location>
        <position position="68"/>
    </location>
    <ligand>
        <name>Mg(2+)</name>
        <dbReference type="ChEBI" id="CHEBI:18420"/>
        <label>1</label>
        <note>catalytic</note>
    </ligand>
</feature>
<dbReference type="Gene3D" id="3.30.540.10">
    <property type="entry name" value="Fructose-1,6-Bisphosphatase, subunit A, domain 1"/>
    <property type="match status" value="1"/>
</dbReference>
<keyword evidence="10" id="KW-1185">Reference proteome</keyword>
<dbReference type="PROSITE" id="PS00629">
    <property type="entry name" value="IMP_1"/>
    <property type="match status" value="1"/>
</dbReference>
<evidence type="ECO:0000256" key="4">
    <source>
        <dbReference type="ARBA" id="ARBA00022723"/>
    </source>
</evidence>
<dbReference type="InterPro" id="IPR033942">
    <property type="entry name" value="IMPase"/>
</dbReference>
<accession>A0A1T1AQ37</accession>
<organism evidence="9 10">
    <name type="scientific">Rhodoferax fermentans</name>
    <dbReference type="NCBI Taxonomy" id="28066"/>
    <lineage>
        <taxon>Bacteria</taxon>
        <taxon>Pseudomonadati</taxon>
        <taxon>Pseudomonadota</taxon>
        <taxon>Betaproteobacteria</taxon>
        <taxon>Burkholderiales</taxon>
        <taxon>Comamonadaceae</taxon>
        <taxon>Rhodoferax</taxon>
    </lineage>
</organism>
<evidence type="ECO:0000256" key="3">
    <source>
        <dbReference type="ARBA" id="ARBA00009759"/>
    </source>
</evidence>
<dbReference type="PRINTS" id="PR00377">
    <property type="entry name" value="IMPHPHTASES"/>
</dbReference>
<dbReference type="PRINTS" id="PR01959">
    <property type="entry name" value="SBIMPHPHTASE"/>
</dbReference>
<dbReference type="PANTHER" id="PTHR20854:SF4">
    <property type="entry name" value="INOSITOL-1-MONOPHOSPHATASE-RELATED"/>
    <property type="match status" value="1"/>
</dbReference>
<comment type="cofactor">
    <cofactor evidence="2 7 8">
        <name>Mg(2+)</name>
        <dbReference type="ChEBI" id="CHEBI:18420"/>
    </cofactor>
</comment>
<keyword evidence="4 7" id="KW-0479">Metal-binding</keyword>
<keyword evidence="6 7" id="KW-0460">Magnesium</keyword>
<dbReference type="GO" id="GO:0006020">
    <property type="term" value="P:inositol metabolic process"/>
    <property type="evidence" value="ECO:0007669"/>
    <property type="project" value="TreeGrafter"/>
</dbReference>
<dbReference type="AlphaFoldDB" id="A0A1T1AQ37"/>
<dbReference type="InterPro" id="IPR022337">
    <property type="entry name" value="Inositol_monophosphatase_SuhB"/>
</dbReference>
<dbReference type="CDD" id="cd01639">
    <property type="entry name" value="IMPase"/>
    <property type="match status" value="1"/>
</dbReference>
<evidence type="ECO:0000256" key="7">
    <source>
        <dbReference type="PIRSR" id="PIRSR600760-2"/>
    </source>
</evidence>
<dbReference type="Pfam" id="PF00459">
    <property type="entry name" value="Inositol_P"/>
    <property type="match status" value="1"/>
</dbReference>
<comment type="caution">
    <text evidence="9">The sequence shown here is derived from an EMBL/GenBank/DDBJ whole genome shotgun (WGS) entry which is preliminary data.</text>
</comment>
<protein>
    <recommendedName>
        <fullName evidence="8">Inositol-1-monophosphatase</fullName>
        <ecNumber evidence="8">3.1.3.25</ecNumber>
    </recommendedName>
</protein>
<evidence type="ECO:0000313" key="10">
    <source>
        <dbReference type="Proteomes" id="UP000190750"/>
    </source>
</evidence>
<dbReference type="RefSeq" id="WP_078364000.1">
    <property type="nucleotide sequence ID" value="NZ_MTJN01000002.1"/>
</dbReference>
<comment type="catalytic activity">
    <reaction evidence="1 8">
        <text>a myo-inositol phosphate + H2O = myo-inositol + phosphate</text>
        <dbReference type="Rhea" id="RHEA:24056"/>
        <dbReference type="ChEBI" id="CHEBI:15377"/>
        <dbReference type="ChEBI" id="CHEBI:17268"/>
        <dbReference type="ChEBI" id="CHEBI:43474"/>
        <dbReference type="ChEBI" id="CHEBI:84139"/>
        <dbReference type="EC" id="3.1.3.25"/>
    </reaction>
</comment>
<comment type="similarity">
    <text evidence="3 8">Belongs to the inositol monophosphatase superfamily.</text>
</comment>
<dbReference type="GO" id="GO:0046872">
    <property type="term" value="F:metal ion binding"/>
    <property type="evidence" value="ECO:0007669"/>
    <property type="project" value="UniProtKB-KW"/>
</dbReference>
<dbReference type="InterPro" id="IPR020550">
    <property type="entry name" value="Inositol_monophosphatase_CS"/>
</dbReference>
<dbReference type="EC" id="3.1.3.25" evidence="8"/>
<feature type="binding site" evidence="7">
    <location>
        <position position="83"/>
    </location>
    <ligand>
        <name>Mg(2+)</name>
        <dbReference type="ChEBI" id="CHEBI:18420"/>
        <label>1</label>
        <note>catalytic</note>
    </ligand>
</feature>
<feature type="binding site" evidence="7">
    <location>
        <position position="209"/>
    </location>
    <ligand>
        <name>Mg(2+)</name>
        <dbReference type="ChEBI" id="CHEBI:18420"/>
        <label>1</label>
        <note>catalytic</note>
    </ligand>
</feature>
<name>A0A1T1AQ37_RHOFE</name>
<dbReference type="GO" id="GO:0046854">
    <property type="term" value="P:phosphatidylinositol phosphate biosynthetic process"/>
    <property type="evidence" value="ECO:0007669"/>
    <property type="project" value="InterPro"/>
</dbReference>
<sequence>MTTPLMQAVKELALSAGPLIRDAFLAPDRPAYSLKGQQDYLTETDLAVEQFVREQISQRFPQDGVLGEEGGGLTDVERLWIVDPIDGTANFARNIAHFCISLGVMVHGQLEAGAIYDPMRDELFLAGRGQGAWLNGRRLQVSSIDTLTTASAEIGWSSRKPVDAYLDLVSRTMHTGCAVRRAGSGALGLAYVSAGRIECYAEQHINAWDVAAGLLLVTEAGGRINPFWANDGLRQGNAVLASNALLADSFSALTQISLA</sequence>
<dbReference type="InterPro" id="IPR000760">
    <property type="entry name" value="Inositol_monophosphatase-like"/>
</dbReference>
<gene>
    <name evidence="9" type="ORF">RF819_05285</name>
</gene>
<dbReference type="EMBL" id="MTJN01000002">
    <property type="protein sequence ID" value="OOV06216.1"/>
    <property type="molecule type" value="Genomic_DNA"/>
</dbReference>
<dbReference type="PANTHER" id="PTHR20854">
    <property type="entry name" value="INOSITOL MONOPHOSPHATASE"/>
    <property type="match status" value="1"/>
</dbReference>
<dbReference type="GO" id="GO:0007165">
    <property type="term" value="P:signal transduction"/>
    <property type="evidence" value="ECO:0007669"/>
    <property type="project" value="TreeGrafter"/>
</dbReference>
<dbReference type="Gene3D" id="3.40.190.80">
    <property type="match status" value="1"/>
</dbReference>
<dbReference type="FunFam" id="3.30.540.10:FF:000003">
    <property type="entry name" value="Inositol-1-monophosphatase"/>
    <property type="match status" value="1"/>
</dbReference>
<evidence type="ECO:0000256" key="1">
    <source>
        <dbReference type="ARBA" id="ARBA00001033"/>
    </source>
</evidence>
<proteinExistence type="inferred from homology"/>
<dbReference type="PROSITE" id="PS00630">
    <property type="entry name" value="IMP_2"/>
    <property type="match status" value="1"/>
</dbReference>
<evidence type="ECO:0000256" key="6">
    <source>
        <dbReference type="ARBA" id="ARBA00022842"/>
    </source>
</evidence>
<dbReference type="GO" id="GO:0008934">
    <property type="term" value="F:inositol monophosphate 1-phosphatase activity"/>
    <property type="evidence" value="ECO:0007669"/>
    <property type="project" value="InterPro"/>
</dbReference>
<evidence type="ECO:0000256" key="2">
    <source>
        <dbReference type="ARBA" id="ARBA00001946"/>
    </source>
</evidence>